<accession>A0A495R3Q4</accession>
<proteinExistence type="predicted"/>
<dbReference type="EMBL" id="RBWW01000001">
    <property type="protein sequence ID" value="RKS81518.1"/>
    <property type="molecule type" value="Genomic_DNA"/>
</dbReference>
<dbReference type="AlphaFoldDB" id="A0A495R3Q4"/>
<sequence length="42" mass="4627">MTVIEGIEECLPKNVTQWVVRLYLGQLAVLWSAIIADGNVLA</sequence>
<protein>
    <submittedName>
        <fullName evidence="1">Uncharacterized protein</fullName>
    </submittedName>
</protein>
<comment type="caution">
    <text evidence="1">The sequence shown here is derived from an EMBL/GenBank/DDBJ whole genome shotgun (WGS) entry which is preliminary data.</text>
</comment>
<name>A0A495R3Q4_9EURY</name>
<reference evidence="1 2" key="1">
    <citation type="submission" date="2018-10" db="EMBL/GenBank/DDBJ databases">
        <title>Genomic Encyclopedia of Archaeal and Bacterial Type Strains, Phase II (KMG-II): from individual species to whole genera.</title>
        <authorList>
            <person name="Goeker M."/>
        </authorList>
    </citation>
    <scope>NUCLEOTIDE SEQUENCE [LARGE SCALE GENOMIC DNA]</scope>
    <source>
        <strain evidence="1 2">DSM 11927</strain>
    </source>
</reference>
<gene>
    <name evidence="1" type="ORF">BDK61_0804</name>
</gene>
<evidence type="ECO:0000313" key="2">
    <source>
        <dbReference type="Proteomes" id="UP000268233"/>
    </source>
</evidence>
<keyword evidence="2" id="KW-1185">Reference proteome</keyword>
<organism evidence="1 2">
    <name type="scientific">Haloarcula quadrata</name>
    <dbReference type="NCBI Taxonomy" id="182779"/>
    <lineage>
        <taxon>Archaea</taxon>
        <taxon>Methanobacteriati</taxon>
        <taxon>Methanobacteriota</taxon>
        <taxon>Stenosarchaea group</taxon>
        <taxon>Halobacteria</taxon>
        <taxon>Halobacteriales</taxon>
        <taxon>Haloarculaceae</taxon>
        <taxon>Haloarcula</taxon>
    </lineage>
</organism>
<evidence type="ECO:0000313" key="1">
    <source>
        <dbReference type="EMBL" id="RKS81518.1"/>
    </source>
</evidence>
<dbReference type="Proteomes" id="UP000268233">
    <property type="component" value="Unassembled WGS sequence"/>
</dbReference>